<proteinExistence type="predicted"/>
<evidence type="ECO:0000313" key="1">
    <source>
        <dbReference type="EMBL" id="KKS14415.1"/>
    </source>
</evidence>
<evidence type="ECO:0000313" key="2">
    <source>
        <dbReference type="Proteomes" id="UP000034753"/>
    </source>
</evidence>
<name>A0A0G0WNQ3_9BACT</name>
<accession>A0A0G0WNQ3</accession>
<protein>
    <submittedName>
        <fullName evidence="1">Uncharacterized protein</fullName>
    </submittedName>
</protein>
<dbReference type="Proteomes" id="UP000034753">
    <property type="component" value="Unassembled WGS sequence"/>
</dbReference>
<organism evidence="1 2">
    <name type="scientific">Candidatus Daviesbacteria bacterium GW2011_GWB1_41_5</name>
    <dbReference type="NCBI Taxonomy" id="1618429"/>
    <lineage>
        <taxon>Bacteria</taxon>
        <taxon>Candidatus Daviesiibacteriota</taxon>
    </lineage>
</organism>
<dbReference type="AlphaFoldDB" id="A0A0G0WNQ3"/>
<comment type="caution">
    <text evidence="1">The sequence shown here is derived from an EMBL/GenBank/DDBJ whole genome shotgun (WGS) entry which is preliminary data.</text>
</comment>
<dbReference type="EMBL" id="LCBN01000001">
    <property type="protein sequence ID" value="KKS14415.1"/>
    <property type="molecule type" value="Genomic_DNA"/>
</dbReference>
<reference evidence="1 2" key="1">
    <citation type="journal article" date="2015" name="Nature">
        <title>rRNA introns, odd ribosomes, and small enigmatic genomes across a large radiation of phyla.</title>
        <authorList>
            <person name="Brown C.T."/>
            <person name="Hug L.A."/>
            <person name="Thomas B.C."/>
            <person name="Sharon I."/>
            <person name="Castelle C.J."/>
            <person name="Singh A."/>
            <person name="Wilkins M.J."/>
            <person name="Williams K.H."/>
            <person name="Banfield J.F."/>
        </authorList>
    </citation>
    <scope>NUCLEOTIDE SEQUENCE [LARGE SCALE GENOMIC DNA]</scope>
</reference>
<gene>
    <name evidence="1" type="ORF">UU67_C0001G0011</name>
</gene>
<sequence>MSKKSILKGNYTVANPVRVTKDEETTLTEKMQTAAARALGGSACYIKKANPVWRPPKKEKQDGE</sequence>